<dbReference type="PANTHER" id="PTHR44305:SF25">
    <property type="entry name" value="CHROMOSOME UNDETERMINED SCAFFOLD_9, WHOLE GENOME SHOTGUN SEQUENCE"/>
    <property type="match status" value="1"/>
</dbReference>
<dbReference type="Pfam" id="PF00069">
    <property type="entry name" value="Pkinase"/>
    <property type="match status" value="1"/>
</dbReference>
<name>A0A1R2BQS3_9CILI</name>
<feature type="region of interest" description="Disordered" evidence="1">
    <location>
        <begin position="377"/>
        <end position="405"/>
    </location>
</feature>
<dbReference type="PROSITE" id="PS00108">
    <property type="entry name" value="PROTEIN_KINASE_ST"/>
    <property type="match status" value="1"/>
</dbReference>
<evidence type="ECO:0000313" key="3">
    <source>
        <dbReference type="EMBL" id="OMJ79152.1"/>
    </source>
</evidence>
<keyword evidence="4" id="KW-1185">Reference proteome</keyword>
<dbReference type="InterPro" id="IPR008271">
    <property type="entry name" value="Ser/Thr_kinase_AS"/>
</dbReference>
<sequence>MDRVTSIDQLKYHNTFDDNMLQILNAVQSEVNEIEIDVTSIPKCIIELIDILVPFNCDDKIRPVKTKESNPRRMIIDTERLTERPTVDRILEKVLIILLKLIFKSDVAGLMIIEKIVNHMENHILCVNIHYLLLKLVLLSDQVKAIIKELDSASILVSYLESTLSQPESPVCDMPTGMNFSWVEKPPQGPIVSHERKNSEFLPLAGSPVPPDGSRIINKSMLVENESFIGELPMLHGHTVSSRELRRNVFKRKMEDSRPRSPVVPILNIPQESNRSNKKWEMQKSVSYRSGRVSALSGSWGENIFSPMSPYGKETPKPSAQMFDFDNSFIAEDPGSYNEILPPSKIMKDLALQLGEACLTADLTALIAQKRDSDLEKRAKQTAFPGPALEKPKHKGKKKPKAKKKNLRTCSLTSLHSPLEAPNPEIYSTNEDLDKRSKVITLQLSLLYHSLSLYEPSELQFVRHPGNLLLGHLLSKDFSRIIANYSVNAQEKFECSDDEKDLYEEELCCTGEFKEDTLADDLQTLRFIKEEAHVLPSNTVPGSPRGVKAQRPSGEVSLYIDDMEEDWVFENELNELGIAFFKLKSKQVEDFIFPQHVAVFLVLHLFGQYTESIHRQAVTPCLPPPMPCNSSSQLYDMMSPKKAKSRSPNISISMLNEEPKDNAMWINGISCKDYMYKDRLRKKSDIFMFRLNRRLAWIQETYSGPQLFMMETHLLQILGRYLRLGRSRVSFFQAIDLLFESLINTKKRIMESIELQGTGEIPLRQLGSAFLEVITQFLLQCQTIEAYKLLCEVFVGNNPWCECVKVLCHKVMGDTVRNEARPVLKYFNSTAIFCRRIVIEMKLDTKSNELGSNEKNWKENVRKILVGMNWLVAPIVGLVPRFLHKWSPEDKPLDNNTNSVPRNLHINRAGLELLINMYWFSSRFTILRNEKCALFYIRMHYISFLKLYTYNKPQVKESKLTLNATAGLHTSNSTITESSYSTAYSKACLGLCKMHLKCLFAYARNRTPDVTRKFFQFRIIEFLTREIDLEYDITLSIERFKKVHKAEKQRVSRKLQGKSSNENIEQPEKKMQAESLPMPIGKKIGGFSLNLANLPKKEGQEAPLDLGKDKKSEIPLLKISEKAPPPMALPKIEVPLLKVSGKTDIPLLKITPKGEPIETKVQEKILKFDESSPPPVKKPSIPALKIGFLTQDPEKKENEKKEFEKTIIQEDKKAFELTRIQNNLDNKTKTQLFADTNGKNAEIFANTPFLDPNKGQGKDNFLESQEILKEKEFYDEQRAHREIYSDEELQTYILGLIFCLLLTPTRGTLEELYCSQYPINNGKPNVLFLLHYHLNHPANRSVLPKLQKLVGHITPPLAGLRLLKLLSATFFDSSMYMGWKKIATGAYGTVYECETGLAEPEKVAIKKMSVPKSIYDRCVLHDIFTEIASLEEFRLERCVTDLYDYGLDENDYYIVMKRYPISLKEWREKQQGSLEEILPRCLTIYKEILKAMQIIHNHNVSHYDIKCDNVLLDDPVEDCQVTIGDFGESRMFVNSEDEVCMRNKGTEYIKSPEMLLITVAAKKEHDKYDRRRKVGTTRASDIWSLGCLLYELLTGEFLFYEADWVHFYIRCTSVNEELLTEDRIEKLHQNTYLIDFLKYMLVRDPRHRPTIDKALKRFEHLHALLVNAPPAPYRPPSSYQISSLSEFEKTVQECQASMICKSSNFKQLRPSPSLLKITHDVYLCSSIFLKENLTWLVNLGITHMVYSEVDENLLKRFQNVKIGQNPLQSLAWVMDFLRSAHVTKGRILFVENNSSNIRECLLLCLSEIFLTSFYETWSLVNSQVLFMNIPVESLRRYSQYTQMQSKIRQYLALFPKYQCLCGSCSIILHRKKADPKNQVIRQCSCAWQYRNVDTSDCPSSGCGDFLNVLKDMHNISWPHLIWGFACKEDLLYCLSSQNKNEEQVLLCSMNLENNSEIVRYIEKRPWRSGADQWGLYKCKICHMWIYAVANDDSKVAYLMNINTTGIPPGIMSGGSKLSVPVLSKIQLPLVMVQKGNDMVKPPITVNAFAPTNKPNSGRLLT</sequence>
<evidence type="ECO:0000256" key="1">
    <source>
        <dbReference type="SAM" id="MobiDB-lite"/>
    </source>
</evidence>
<proteinExistence type="predicted"/>
<feature type="domain" description="Protein kinase" evidence="2">
    <location>
        <begin position="1376"/>
        <end position="1665"/>
    </location>
</feature>
<dbReference type="GO" id="GO:0004672">
    <property type="term" value="F:protein kinase activity"/>
    <property type="evidence" value="ECO:0007669"/>
    <property type="project" value="InterPro"/>
</dbReference>
<dbReference type="GO" id="GO:0005524">
    <property type="term" value="F:ATP binding"/>
    <property type="evidence" value="ECO:0007669"/>
    <property type="project" value="InterPro"/>
</dbReference>
<dbReference type="Proteomes" id="UP000187209">
    <property type="component" value="Unassembled WGS sequence"/>
</dbReference>
<dbReference type="CDD" id="cd00180">
    <property type="entry name" value="PKc"/>
    <property type="match status" value="1"/>
</dbReference>
<evidence type="ECO:0000313" key="4">
    <source>
        <dbReference type="Proteomes" id="UP000187209"/>
    </source>
</evidence>
<dbReference type="SMART" id="SM00220">
    <property type="entry name" value="S_TKc"/>
    <property type="match status" value="1"/>
</dbReference>
<dbReference type="InterPro" id="IPR000719">
    <property type="entry name" value="Prot_kinase_dom"/>
</dbReference>
<organism evidence="3 4">
    <name type="scientific">Stentor coeruleus</name>
    <dbReference type="NCBI Taxonomy" id="5963"/>
    <lineage>
        <taxon>Eukaryota</taxon>
        <taxon>Sar</taxon>
        <taxon>Alveolata</taxon>
        <taxon>Ciliophora</taxon>
        <taxon>Postciliodesmatophora</taxon>
        <taxon>Heterotrichea</taxon>
        <taxon>Heterotrichida</taxon>
        <taxon>Stentoridae</taxon>
        <taxon>Stentor</taxon>
    </lineage>
</organism>
<dbReference type="SUPFAM" id="SSF56112">
    <property type="entry name" value="Protein kinase-like (PK-like)"/>
    <property type="match status" value="1"/>
</dbReference>
<dbReference type="EMBL" id="MPUH01000485">
    <property type="protein sequence ID" value="OMJ79152.1"/>
    <property type="molecule type" value="Genomic_DNA"/>
</dbReference>
<feature type="compositionally biased region" description="Basic residues" evidence="1">
    <location>
        <begin position="392"/>
        <end position="405"/>
    </location>
</feature>
<reference evidence="3 4" key="1">
    <citation type="submission" date="2016-11" db="EMBL/GenBank/DDBJ databases">
        <title>The macronuclear genome of Stentor coeruleus: a giant cell with tiny introns.</title>
        <authorList>
            <person name="Slabodnick M."/>
            <person name="Ruby J.G."/>
            <person name="Reiff S.B."/>
            <person name="Swart E.C."/>
            <person name="Gosai S."/>
            <person name="Prabakaran S."/>
            <person name="Witkowska E."/>
            <person name="Larue G.E."/>
            <person name="Fisher S."/>
            <person name="Freeman R.M."/>
            <person name="Gunawardena J."/>
            <person name="Chu W."/>
            <person name="Stover N.A."/>
            <person name="Gregory B.D."/>
            <person name="Nowacki M."/>
            <person name="Derisi J."/>
            <person name="Roy S.W."/>
            <person name="Marshall W.F."/>
            <person name="Sood P."/>
        </authorList>
    </citation>
    <scope>NUCLEOTIDE SEQUENCE [LARGE SCALE GENOMIC DNA]</scope>
    <source>
        <strain evidence="3">WM001</strain>
    </source>
</reference>
<dbReference type="InterPro" id="IPR053083">
    <property type="entry name" value="TF_kinase-domain_protein"/>
</dbReference>
<dbReference type="Gene3D" id="1.10.510.10">
    <property type="entry name" value="Transferase(Phosphotransferase) domain 1"/>
    <property type="match status" value="1"/>
</dbReference>
<gene>
    <name evidence="3" type="ORF">SteCoe_20899</name>
</gene>
<protein>
    <recommendedName>
        <fullName evidence="2">Protein kinase domain-containing protein</fullName>
    </recommendedName>
</protein>
<dbReference type="PANTHER" id="PTHR44305">
    <property type="entry name" value="SI:DKEY-192D15.2-RELATED"/>
    <property type="match status" value="1"/>
</dbReference>
<dbReference type="OrthoDB" id="440949at2759"/>
<feature type="region of interest" description="Disordered" evidence="1">
    <location>
        <begin position="1048"/>
        <end position="1072"/>
    </location>
</feature>
<evidence type="ECO:0000259" key="2">
    <source>
        <dbReference type="PROSITE" id="PS50011"/>
    </source>
</evidence>
<dbReference type="InterPro" id="IPR011009">
    <property type="entry name" value="Kinase-like_dom_sf"/>
</dbReference>
<dbReference type="PROSITE" id="PS50011">
    <property type="entry name" value="PROTEIN_KINASE_DOM"/>
    <property type="match status" value="1"/>
</dbReference>
<accession>A0A1R2BQS3</accession>
<comment type="caution">
    <text evidence="3">The sequence shown here is derived from an EMBL/GenBank/DDBJ whole genome shotgun (WGS) entry which is preliminary data.</text>
</comment>